<reference evidence="1 2" key="1">
    <citation type="journal article" date="2022" name="DNA Res.">
        <title>Chromosomal-level genome assembly of the orchid tree Bauhinia variegata (Leguminosae; Cercidoideae) supports the allotetraploid origin hypothesis of Bauhinia.</title>
        <authorList>
            <person name="Zhong Y."/>
            <person name="Chen Y."/>
            <person name="Zheng D."/>
            <person name="Pang J."/>
            <person name="Liu Y."/>
            <person name="Luo S."/>
            <person name="Meng S."/>
            <person name="Qian L."/>
            <person name="Wei D."/>
            <person name="Dai S."/>
            <person name="Zhou R."/>
        </authorList>
    </citation>
    <scope>NUCLEOTIDE SEQUENCE [LARGE SCALE GENOMIC DNA]</scope>
    <source>
        <strain evidence="1">BV-YZ2020</strain>
    </source>
</reference>
<dbReference type="Proteomes" id="UP000828941">
    <property type="component" value="Chromosome 2"/>
</dbReference>
<sequence length="1127" mass="127149">MASFVVIHRLKRTITSSFSKVRPGLHPFIFINSHYHKRNVGKTFTMSTSAVPNEYQRAHSQQPPPDSRAFQDQRNPNQWDPQWRGHPLGRGHEHWNTQTQNQNYAQNQHQGQNYQNGVYSDQDQRYSGGNPNQWNPQNHNYPQFRGPAQVNPQNPSFQPNTSPHRRNNQNQGYPQGGSPNQWNNQAQGYPQSGRPSQLPSQLNSQRLVPESQAPIAPPPSTMDLIRLCQEGKVKEAIELMDKGVKADANCFETLFDLCGKSKSLEDAKKVHDYFLQSTYRGDLKLNNNVLEMYGKCKSMTDARRVFDHMPNRNVDSWHLMIYGYANNTMGDDGLQLFEQMKELGLELTSETLLAVLSACASAEAVEDGYIHFESMKSKYGIEPRMEHYMGLLDVLGQSGYLKEAEEYIQTLPFEPTVTVWESLRNYARIHGDIDLEDHAEELIVNLDPSKAVANKIPTPPLKKHTAISMLDGKNRIIEYKNPTLYKDDEKLKALSGMKEAAYVPDTRYVLHDIDQEAKEQALLYHSERLAIAYGLISTPPRTPLRIIKNLRVCGDCHNAIKIMSRIVGRELIVRDNKRFHHFKDATFLRMLKSENVGKIMPFDNHLRLSSHEARFYGWVSKRIIPREKVGIVLLGNLQIAPSTGQLRLVDSTGSIDVLIPDLQSTDHVDHLSLLKTARMILRPGPGTYHLLRVSHKFPLLQKFYDKSVISSKASAFVEAILLPWVLFLLGQGGSLQSTNVSWSQRKETSEYCINGNNMEHASNKRLKLVKESTSLMSRDKFDNPIYELSAWSNSFSISTENQKCIHLSSSDEISCLVSFGIVKTENAVSSAILRHISLVRTDVNSKPPARKILLEFLSESFLKYQIGGYYLMKHHRKNCLCTSKDCCGSFRVLVDPVKQFWSLSYASDEVLHYKSSSTSAQYIFSSCIKGDLSIDQIEQLFLRFSVDPPGVRSDVCLYLPFSITAFFEDDIKQSEHVKSQPSALMEVGANFSLRNVTAKSGPTVSSQSISSNYLFPEGNLISLHGKVVDIHDLGSRFCNSCSKCAGLDAFLLKGSEGAKSSFCIQVLVDQHIVSIFGSVSKHAFPISFGSGINATFHRITDVRGRKELLLLPVSFIVINSATVYDEP</sequence>
<keyword evidence="2" id="KW-1185">Reference proteome</keyword>
<evidence type="ECO:0000313" key="1">
    <source>
        <dbReference type="EMBL" id="KAI4353140.1"/>
    </source>
</evidence>
<name>A0ACB9PWP0_BAUVA</name>
<gene>
    <name evidence="1" type="ORF">L6164_002111</name>
</gene>
<comment type="caution">
    <text evidence="1">The sequence shown here is derived from an EMBL/GenBank/DDBJ whole genome shotgun (WGS) entry which is preliminary data.</text>
</comment>
<evidence type="ECO:0000313" key="2">
    <source>
        <dbReference type="Proteomes" id="UP000828941"/>
    </source>
</evidence>
<dbReference type="EMBL" id="CM039427">
    <property type="protein sequence ID" value="KAI4353140.1"/>
    <property type="molecule type" value="Genomic_DNA"/>
</dbReference>
<proteinExistence type="predicted"/>
<protein>
    <submittedName>
        <fullName evidence="1">Uncharacterized protein</fullName>
    </submittedName>
</protein>
<accession>A0ACB9PWP0</accession>
<organism evidence="1 2">
    <name type="scientific">Bauhinia variegata</name>
    <name type="common">Purple orchid tree</name>
    <name type="synonym">Phanera variegata</name>
    <dbReference type="NCBI Taxonomy" id="167791"/>
    <lineage>
        <taxon>Eukaryota</taxon>
        <taxon>Viridiplantae</taxon>
        <taxon>Streptophyta</taxon>
        <taxon>Embryophyta</taxon>
        <taxon>Tracheophyta</taxon>
        <taxon>Spermatophyta</taxon>
        <taxon>Magnoliopsida</taxon>
        <taxon>eudicotyledons</taxon>
        <taxon>Gunneridae</taxon>
        <taxon>Pentapetalae</taxon>
        <taxon>rosids</taxon>
        <taxon>fabids</taxon>
        <taxon>Fabales</taxon>
        <taxon>Fabaceae</taxon>
        <taxon>Cercidoideae</taxon>
        <taxon>Cercideae</taxon>
        <taxon>Bauhiniinae</taxon>
        <taxon>Bauhinia</taxon>
    </lineage>
</organism>